<proteinExistence type="predicted"/>
<organism evidence="3 4">
    <name type="scientific">Aegilops tauschii subsp. strangulata</name>
    <name type="common">Goatgrass</name>
    <dbReference type="NCBI Taxonomy" id="200361"/>
    <lineage>
        <taxon>Eukaryota</taxon>
        <taxon>Viridiplantae</taxon>
        <taxon>Streptophyta</taxon>
        <taxon>Embryophyta</taxon>
        <taxon>Tracheophyta</taxon>
        <taxon>Spermatophyta</taxon>
        <taxon>Magnoliopsida</taxon>
        <taxon>Liliopsida</taxon>
        <taxon>Poales</taxon>
        <taxon>Poaceae</taxon>
        <taxon>BOP clade</taxon>
        <taxon>Pooideae</taxon>
        <taxon>Triticodae</taxon>
        <taxon>Triticeae</taxon>
        <taxon>Triticinae</taxon>
        <taxon>Aegilops</taxon>
    </lineage>
</organism>
<feature type="compositionally biased region" description="Polar residues" evidence="1">
    <location>
        <begin position="357"/>
        <end position="371"/>
    </location>
</feature>
<protein>
    <recommendedName>
        <fullName evidence="2">DUF1421 domain-containing protein</fullName>
    </recommendedName>
</protein>
<feature type="region of interest" description="Disordered" evidence="1">
    <location>
        <begin position="29"/>
        <end position="56"/>
    </location>
</feature>
<dbReference type="PANTHER" id="PTHR31805">
    <property type="entry name" value="RECEPTOR-LIKE KINASE, PUTATIVE (DUF1421)-RELATED"/>
    <property type="match status" value="1"/>
</dbReference>
<feature type="region of interest" description="Disordered" evidence="1">
    <location>
        <begin position="68"/>
        <end position="92"/>
    </location>
</feature>
<dbReference type="Gramene" id="AET3Gv20651100.3">
    <property type="protein sequence ID" value="AET3Gv20651100.3"/>
    <property type="gene ID" value="AET3Gv20651100"/>
</dbReference>
<name>A0A453FE28_AEGTS</name>
<feature type="domain" description="DUF1421" evidence="2">
    <location>
        <begin position="537"/>
        <end position="577"/>
    </location>
</feature>
<dbReference type="Pfam" id="PF07223">
    <property type="entry name" value="DUF1421"/>
    <property type="match status" value="1"/>
</dbReference>
<reference evidence="3" key="3">
    <citation type="journal article" date="2017" name="Nature">
        <title>Genome sequence of the progenitor of the wheat D genome Aegilops tauschii.</title>
        <authorList>
            <person name="Luo M.C."/>
            <person name="Gu Y.Q."/>
            <person name="Puiu D."/>
            <person name="Wang H."/>
            <person name="Twardziok S.O."/>
            <person name="Deal K.R."/>
            <person name="Huo N."/>
            <person name="Zhu T."/>
            <person name="Wang L."/>
            <person name="Wang Y."/>
            <person name="McGuire P.E."/>
            <person name="Liu S."/>
            <person name="Long H."/>
            <person name="Ramasamy R.K."/>
            <person name="Rodriguez J.C."/>
            <person name="Van S.L."/>
            <person name="Yuan L."/>
            <person name="Wang Z."/>
            <person name="Xia Z."/>
            <person name="Xiao L."/>
            <person name="Anderson O.D."/>
            <person name="Ouyang S."/>
            <person name="Liang Y."/>
            <person name="Zimin A.V."/>
            <person name="Pertea G."/>
            <person name="Qi P."/>
            <person name="Bennetzen J.L."/>
            <person name="Dai X."/>
            <person name="Dawson M.W."/>
            <person name="Muller H.G."/>
            <person name="Kugler K."/>
            <person name="Rivarola-Duarte L."/>
            <person name="Spannagl M."/>
            <person name="Mayer K.F.X."/>
            <person name="Lu F.H."/>
            <person name="Bevan M.W."/>
            <person name="Leroy P."/>
            <person name="Li P."/>
            <person name="You F.M."/>
            <person name="Sun Q."/>
            <person name="Liu Z."/>
            <person name="Lyons E."/>
            <person name="Wicker T."/>
            <person name="Salzberg S.L."/>
            <person name="Devos K.M."/>
            <person name="Dvorak J."/>
        </authorList>
    </citation>
    <scope>NUCLEOTIDE SEQUENCE [LARGE SCALE GENOMIC DNA]</scope>
    <source>
        <strain evidence="3">cv. AL8/78</strain>
    </source>
</reference>
<dbReference type="STRING" id="200361.A0A453FE28"/>
<feature type="compositionally biased region" description="Polar residues" evidence="1">
    <location>
        <begin position="383"/>
        <end position="392"/>
    </location>
</feature>
<feature type="compositionally biased region" description="Low complexity" evidence="1">
    <location>
        <begin position="456"/>
        <end position="468"/>
    </location>
</feature>
<sequence length="587" mass="64958">SLCFSLCPLFASTPPARLSFLAPSFASDSLPSPPALPPAHQPKTLASPRAHGVVPRAPRRRVRLRRLRPPARRPLLLRPDAPPRRGDSQDKRQLVRTFVNVYGQEGYPKEAVMAAVEECMRKQAEGLLHSLEGIGGRLSQLELYCYKLERSIGELRSDVMDYHSEGTVNFRCLDKNLRQVQKAVQMLQDKHEPADTAQQLAKLQIAHEFPARTNEATALSMLTARENVNDHSTQFTNPEVSFVPIHQVNTMQSPAMPNQSSGGYILQQLVPVSLSTQHDQQHPSQAAVYYMQSQNQVNCAENKPSESFVQVMQPHVQNPEARVAVELPQKSSQPTEMYPPLQHHMLQMPAQHHESQAWRSQPPVAQQQHYSVQPVPPQMVQQKTSSPHAQSTPQVTLMYPQYSSQKPANATTEPLPRSLVGQSPYSSPQQKHHEVMHSFYGQGNTILLPTAEHNIQHQQPQQMQTQSQASCPPQPSKPSHCSVASYAVQGSGRAYTATYKNPAESPATVVAVLPQHSATAPMAFHHLGPQILHKNPYGSMFETTSVVGYPHDQVGSMTLPVVTADSSAMVDKLNAGSNVTSPRDWPA</sequence>
<dbReference type="AlphaFoldDB" id="A0A453FE28"/>
<dbReference type="PANTHER" id="PTHR31805:SF5">
    <property type="entry name" value="OS01G0672800 PROTEIN"/>
    <property type="match status" value="1"/>
</dbReference>
<dbReference type="EnsemblPlants" id="AET3Gv20651100.3">
    <property type="protein sequence ID" value="AET3Gv20651100.3"/>
    <property type="gene ID" value="AET3Gv20651100"/>
</dbReference>
<keyword evidence="4" id="KW-1185">Reference proteome</keyword>
<reference evidence="4" key="2">
    <citation type="journal article" date="2017" name="Nat. Plants">
        <title>The Aegilops tauschii genome reveals multiple impacts of transposons.</title>
        <authorList>
            <person name="Zhao G."/>
            <person name="Zou C."/>
            <person name="Li K."/>
            <person name="Wang K."/>
            <person name="Li T."/>
            <person name="Gao L."/>
            <person name="Zhang X."/>
            <person name="Wang H."/>
            <person name="Yang Z."/>
            <person name="Liu X."/>
            <person name="Jiang W."/>
            <person name="Mao L."/>
            <person name="Kong X."/>
            <person name="Jiao Y."/>
            <person name="Jia J."/>
        </authorList>
    </citation>
    <scope>NUCLEOTIDE SEQUENCE [LARGE SCALE GENOMIC DNA]</scope>
    <source>
        <strain evidence="4">cv. AL8/78</strain>
    </source>
</reference>
<feature type="region of interest" description="Disordered" evidence="1">
    <location>
        <begin position="405"/>
        <end position="429"/>
    </location>
</feature>
<reference evidence="3" key="4">
    <citation type="submission" date="2019-03" db="UniProtKB">
        <authorList>
            <consortium name="EnsemblPlants"/>
        </authorList>
    </citation>
    <scope>IDENTIFICATION</scope>
</reference>
<evidence type="ECO:0000259" key="2">
    <source>
        <dbReference type="Pfam" id="PF07223"/>
    </source>
</evidence>
<feature type="compositionally biased region" description="Pro residues" evidence="1">
    <location>
        <begin position="31"/>
        <end position="40"/>
    </location>
</feature>
<evidence type="ECO:0000313" key="4">
    <source>
        <dbReference type="Proteomes" id="UP000015105"/>
    </source>
</evidence>
<feature type="region of interest" description="Disordered" evidence="1">
    <location>
        <begin position="348"/>
        <end position="392"/>
    </location>
</feature>
<feature type="compositionally biased region" description="Basic and acidic residues" evidence="1">
    <location>
        <begin position="81"/>
        <end position="92"/>
    </location>
</feature>
<feature type="compositionally biased region" description="Polar residues" evidence="1">
    <location>
        <begin position="420"/>
        <end position="429"/>
    </location>
</feature>
<evidence type="ECO:0000313" key="3">
    <source>
        <dbReference type="EnsemblPlants" id="AET3Gv20651100.3"/>
    </source>
</evidence>
<feature type="region of interest" description="Disordered" evidence="1">
    <location>
        <begin position="455"/>
        <end position="478"/>
    </location>
</feature>
<dbReference type="Proteomes" id="UP000015105">
    <property type="component" value="Chromosome 3D"/>
</dbReference>
<accession>A0A453FE28</accession>
<reference evidence="3" key="5">
    <citation type="journal article" date="2021" name="G3 (Bethesda)">
        <title>Aegilops tauschii genome assembly Aet v5.0 features greater sequence contiguity and improved annotation.</title>
        <authorList>
            <person name="Wang L."/>
            <person name="Zhu T."/>
            <person name="Rodriguez J.C."/>
            <person name="Deal K.R."/>
            <person name="Dubcovsky J."/>
            <person name="McGuire P.E."/>
            <person name="Lux T."/>
            <person name="Spannagl M."/>
            <person name="Mayer K.F.X."/>
            <person name="Baldrich P."/>
            <person name="Meyers B.C."/>
            <person name="Huo N."/>
            <person name="Gu Y.Q."/>
            <person name="Zhou H."/>
            <person name="Devos K.M."/>
            <person name="Bennetzen J.L."/>
            <person name="Unver T."/>
            <person name="Budak H."/>
            <person name="Gulick P.J."/>
            <person name="Galiba G."/>
            <person name="Kalapos B."/>
            <person name="Nelson D.R."/>
            <person name="Li P."/>
            <person name="You F.M."/>
            <person name="Luo M.C."/>
            <person name="Dvorak J."/>
        </authorList>
    </citation>
    <scope>NUCLEOTIDE SEQUENCE [LARGE SCALE GENOMIC DNA]</scope>
    <source>
        <strain evidence="3">cv. AL8/78</strain>
    </source>
</reference>
<dbReference type="InterPro" id="IPR010820">
    <property type="entry name" value="DUF1421"/>
</dbReference>
<reference evidence="4" key="1">
    <citation type="journal article" date="2014" name="Science">
        <title>Ancient hybridizations among the ancestral genomes of bread wheat.</title>
        <authorList>
            <consortium name="International Wheat Genome Sequencing Consortium,"/>
            <person name="Marcussen T."/>
            <person name="Sandve S.R."/>
            <person name="Heier L."/>
            <person name="Spannagl M."/>
            <person name="Pfeifer M."/>
            <person name="Jakobsen K.S."/>
            <person name="Wulff B.B."/>
            <person name="Steuernagel B."/>
            <person name="Mayer K.F."/>
            <person name="Olsen O.A."/>
        </authorList>
    </citation>
    <scope>NUCLEOTIDE SEQUENCE [LARGE SCALE GENOMIC DNA]</scope>
    <source>
        <strain evidence="4">cv. AL8/78</strain>
    </source>
</reference>
<evidence type="ECO:0000256" key="1">
    <source>
        <dbReference type="SAM" id="MobiDB-lite"/>
    </source>
</evidence>